<comment type="caution">
    <text evidence="2">The sequence shown here is derived from an EMBL/GenBank/DDBJ whole genome shotgun (WGS) entry which is preliminary data.</text>
</comment>
<dbReference type="EMBL" id="NJIH01000008">
    <property type="protein sequence ID" value="OWT58323.1"/>
    <property type="molecule type" value="Genomic_DNA"/>
</dbReference>
<dbReference type="Pfam" id="PF03401">
    <property type="entry name" value="TctC"/>
    <property type="match status" value="1"/>
</dbReference>
<organism evidence="2 3">
    <name type="scientific">Candidimonas nitroreducens</name>
    <dbReference type="NCBI Taxonomy" id="683354"/>
    <lineage>
        <taxon>Bacteria</taxon>
        <taxon>Pseudomonadati</taxon>
        <taxon>Pseudomonadota</taxon>
        <taxon>Betaproteobacteria</taxon>
        <taxon>Burkholderiales</taxon>
        <taxon>Alcaligenaceae</taxon>
        <taxon>Candidimonas</taxon>
    </lineage>
</organism>
<dbReference type="Gene3D" id="3.40.190.10">
    <property type="entry name" value="Periplasmic binding protein-like II"/>
    <property type="match status" value="1"/>
</dbReference>
<evidence type="ECO:0000313" key="2">
    <source>
        <dbReference type="EMBL" id="OWT58323.1"/>
    </source>
</evidence>
<comment type="similarity">
    <text evidence="1">Belongs to the UPF0065 (bug) family.</text>
</comment>
<sequence>MLFRISRQAITPPPDTSILLKPEAFTNSKPNQRKAMKISMQFAALVLGLSSAVQVQAKTVSPNTSTGYPARPVTIVVPFPPGGTNDIVGRLLAQYLQADLRQPFIVENRGGAGGIIGTELVAKAKPDGYTLLAASSGPMATSLALYKNKIHYDVMRDFSAIATLIDVTVVVTANPNFPARSIKDLIRIAKQKPGSVRAALPAVGSMHHLLTALFQLDTGTKLNMIPYKGSGPAVLDLLGGHVDIDFDNMPAVISQIRANKLRALAVASESRNPELPNTPTLKELGLKNLVAAPWFVLVAPKDTPAEITNMLNSEVKKIFAKPEVQKKLQEIGANSAWKGRKETREFLSSEISRWATVVKETGVTVD</sequence>
<accession>A0A225MDK0</accession>
<dbReference type="Gene3D" id="3.40.190.150">
    <property type="entry name" value="Bordetella uptake gene, domain 1"/>
    <property type="match status" value="1"/>
</dbReference>
<dbReference type="PIRSF" id="PIRSF017082">
    <property type="entry name" value="YflP"/>
    <property type="match status" value="1"/>
</dbReference>
<gene>
    <name evidence="2" type="ORF">CEY11_15170</name>
</gene>
<reference evidence="3" key="1">
    <citation type="submission" date="2017-06" db="EMBL/GenBank/DDBJ databases">
        <title>Herbaspirillum phytohormonus sp. nov., isolated from the root nodule of Robinia pseudoacacia in lead-zinc mine.</title>
        <authorList>
            <person name="Fan M."/>
            <person name="Lin Y."/>
        </authorList>
    </citation>
    <scope>NUCLEOTIDE SEQUENCE [LARGE SCALE GENOMIC DNA]</scope>
    <source>
        <strain evidence="3">SC-089</strain>
    </source>
</reference>
<dbReference type="PANTHER" id="PTHR42928:SF5">
    <property type="entry name" value="BLR1237 PROTEIN"/>
    <property type="match status" value="1"/>
</dbReference>
<keyword evidence="3" id="KW-1185">Reference proteome</keyword>
<dbReference type="AlphaFoldDB" id="A0A225MDK0"/>
<name>A0A225MDK0_9BURK</name>
<evidence type="ECO:0000256" key="1">
    <source>
        <dbReference type="ARBA" id="ARBA00006987"/>
    </source>
</evidence>
<dbReference type="SUPFAM" id="SSF53850">
    <property type="entry name" value="Periplasmic binding protein-like II"/>
    <property type="match status" value="1"/>
</dbReference>
<dbReference type="CDD" id="cd07012">
    <property type="entry name" value="PBP2_Bug_TTT"/>
    <property type="match status" value="1"/>
</dbReference>
<protein>
    <submittedName>
        <fullName evidence="2">Protein BugT</fullName>
    </submittedName>
</protein>
<proteinExistence type="inferred from homology"/>
<dbReference type="InterPro" id="IPR042100">
    <property type="entry name" value="Bug_dom1"/>
</dbReference>
<evidence type="ECO:0000313" key="3">
    <source>
        <dbReference type="Proteomes" id="UP000214603"/>
    </source>
</evidence>
<dbReference type="Proteomes" id="UP000214603">
    <property type="component" value="Unassembled WGS sequence"/>
</dbReference>
<dbReference type="PANTHER" id="PTHR42928">
    <property type="entry name" value="TRICARBOXYLATE-BINDING PROTEIN"/>
    <property type="match status" value="1"/>
</dbReference>
<dbReference type="InterPro" id="IPR005064">
    <property type="entry name" value="BUG"/>
</dbReference>